<sequence length="47" mass="5275">MPENLNPNPSVQNPQINSRPHSSIRFSFIRNGKLKVRFPSKKDAIGG</sequence>
<protein>
    <submittedName>
        <fullName evidence="2">Uncharacterized protein</fullName>
    </submittedName>
</protein>
<reference evidence="2 3" key="1">
    <citation type="submission" date="2017-02" db="EMBL/GenBank/DDBJ databases">
        <authorList>
            <person name="Peterson S.W."/>
        </authorList>
    </citation>
    <scope>NUCLEOTIDE SEQUENCE [LARGE SCALE GENOMIC DNA]</scope>
    <source>
        <strain evidence="2 3">DSM 18108</strain>
    </source>
</reference>
<dbReference type="AlphaFoldDB" id="A0A1T5PBU6"/>
<organism evidence="2 3">
    <name type="scientific">Chitinophaga ginsengisegetis</name>
    <dbReference type="NCBI Taxonomy" id="393003"/>
    <lineage>
        <taxon>Bacteria</taxon>
        <taxon>Pseudomonadati</taxon>
        <taxon>Bacteroidota</taxon>
        <taxon>Chitinophagia</taxon>
        <taxon>Chitinophagales</taxon>
        <taxon>Chitinophagaceae</taxon>
        <taxon>Chitinophaga</taxon>
    </lineage>
</organism>
<evidence type="ECO:0000256" key="1">
    <source>
        <dbReference type="SAM" id="MobiDB-lite"/>
    </source>
</evidence>
<name>A0A1T5PBU6_9BACT</name>
<evidence type="ECO:0000313" key="2">
    <source>
        <dbReference type="EMBL" id="SKD09719.1"/>
    </source>
</evidence>
<dbReference type="STRING" id="393003.SAMN05660461_5609"/>
<evidence type="ECO:0000313" key="3">
    <source>
        <dbReference type="Proteomes" id="UP000190166"/>
    </source>
</evidence>
<dbReference type="EMBL" id="FUZZ01000005">
    <property type="protein sequence ID" value="SKD09719.1"/>
    <property type="molecule type" value="Genomic_DNA"/>
</dbReference>
<proteinExistence type="predicted"/>
<keyword evidence="3" id="KW-1185">Reference proteome</keyword>
<accession>A0A1T5PBU6</accession>
<gene>
    <name evidence="2" type="ORF">SAMN05660461_5609</name>
</gene>
<dbReference type="Proteomes" id="UP000190166">
    <property type="component" value="Unassembled WGS sequence"/>
</dbReference>
<feature type="region of interest" description="Disordered" evidence="1">
    <location>
        <begin position="1"/>
        <end position="24"/>
    </location>
</feature>